<dbReference type="Gene3D" id="1.10.150.130">
    <property type="match status" value="1"/>
</dbReference>
<dbReference type="InterPro" id="IPR011010">
    <property type="entry name" value="DNA_brk_join_enz"/>
</dbReference>
<dbReference type="InterPro" id="IPR002104">
    <property type="entry name" value="Integrase_catalytic"/>
</dbReference>
<dbReference type="InterPro" id="IPR013762">
    <property type="entry name" value="Integrase-like_cat_sf"/>
</dbReference>
<keyword evidence="6" id="KW-1185">Reference proteome</keyword>
<proteinExistence type="inferred from homology"/>
<dbReference type="Pfam" id="PF17293">
    <property type="entry name" value="Arm-DNA-bind_5"/>
    <property type="match status" value="1"/>
</dbReference>
<dbReference type="Pfam" id="PF00589">
    <property type="entry name" value="Phage_integrase"/>
    <property type="match status" value="1"/>
</dbReference>
<comment type="caution">
    <text evidence="5">The sequence shown here is derived from an EMBL/GenBank/DDBJ whole genome shotgun (WGS) entry which is preliminary data.</text>
</comment>
<evidence type="ECO:0000259" key="4">
    <source>
        <dbReference type="PROSITE" id="PS51898"/>
    </source>
</evidence>
<feature type="domain" description="Tyr recombinase" evidence="4">
    <location>
        <begin position="220"/>
        <end position="397"/>
    </location>
</feature>
<dbReference type="CDD" id="cd01185">
    <property type="entry name" value="INTN1_C_like"/>
    <property type="match status" value="1"/>
</dbReference>
<evidence type="ECO:0000313" key="6">
    <source>
        <dbReference type="Proteomes" id="UP001597440"/>
    </source>
</evidence>
<dbReference type="EMBL" id="JBHULD010000014">
    <property type="protein sequence ID" value="MFD2554574.1"/>
    <property type="molecule type" value="Genomic_DNA"/>
</dbReference>
<dbReference type="InterPro" id="IPR025269">
    <property type="entry name" value="SAM-like_dom"/>
</dbReference>
<evidence type="ECO:0000256" key="2">
    <source>
        <dbReference type="ARBA" id="ARBA00023125"/>
    </source>
</evidence>
<keyword evidence="3" id="KW-0233">DNA recombination</keyword>
<reference evidence="6" key="1">
    <citation type="journal article" date="2019" name="Int. J. Syst. Evol. Microbiol.">
        <title>The Global Catalogue of Microorganisms (GCM) 10K type strain sequencing project: providing services to taxonomists for standard genome sequencing and annotation.</title>
        <authorList>
            <consortium name="The Broad Institute Genomics Platform"/>
            <consortium name="The Broad Institute Genome Sequencing Center for Infectious Disease"/>
            <person name="Wu L."/>
            <person name="Ma J."/>
        </authorList>
    </citation>
    <scope>NUCLEOTIDE SEQUENCE [LARGE SCALE GENOMIC DNA]</scope>
    <source>
        <strain evidence="6">KCTC 52298</strain>
    </source>
</reference>
<dbReference type="PROSITE" id="PS51898">
    <property type="entry name" value="TYR_RECOMBINASE"/>
    <property type="match status" value="1"/>
</dbReference>
<evidence type="ECO:0000256" key="3">
    <source>
        <dbReference type="ARBA" id="ARBA00023172"/>
    </source>
</evidence>
<gene>
    <name evidence="5" type="ORF">ACFSQW_09250</name>
</gene>
<accession>A0ABW5L1J9</accession>
<name>A0ABW5L1J9_9SPHI</name>
<dbReference type="InterPro" id="IPR010998">
    <property type="entry name" value="Integrase_recombinase_N"/>
</dbReference>
<dbReference type="Pfam" id="PF13102">
    <property type="entry name" value="Phage_int_SAM_5"/>
    <property type="match status" value="1"/>
</dbReference>
<sequence length="415" mass="47808">MSHQVTIYMYARASKANSAGQHPIYVRITIQGKRTEFSTKKFISPSKWDQKKMKMKGNTEEARSINSYLDSVRNKLTQTQVVLEYQAANMTLDTFMNAYQGKSTHRERMLIPIFKDHNKKLKALIGIEYAKGTHGRYEISLKHTQDYIRFQYGTDDIAISQIDHAFVTGYDFYLRTERLCGNNTTVKYIKNFQKIIKICLANGWMTSDPCINYKVKLQEIERNFLTEEELETLVEKQINIERLAVVRDIFLFSCFTGLAYIDVKQLTSDNIVKGIDGQLWIDTKRQKTSTPSRIPLLRTALDIIQKYQDHPKCNNENTLLPVSSNQKMNAYLKEIAAICGIRKELTFHCARHTFATTVTLSNGVPIESVSKMLGHKNIRTTQHYAKITDSKVANDMDNLKAIIESQHINHIKRTS</sequence>
<dbReference type="Gene3D" id="1.10.443.10">
    <property type="entry name" value="Intergrase catalytic core"/>
    <property type="match status" value="1"/>
</dbReference>
<dbReference type="SUPFAM" id="SSF56349">
    <property type="entry name" value="DNA breaking-rejoining enzymes"/>
    <property type="match status" value="1"/>
</dbReference>
<dbReference type="Proteomes" id="UP001597440">
    <property type="component" value="Unassembled WGS sequence"/>
</dbReference>
<organism evidence="5 6">
    <name type="scientific">Sphingobacterium tabacisoli</name>
    <dbReference type="NCBI Taxonomy" id="2044855"/>
    <lineage>
        <taxon>Bacteria</taxon>
        <taxon>Pseudomonadati</taxon>
        <taxon>Bacteroidota</taxon>
        <taxon>Sphingobacteriia</taxon>
        <taxon>Sphingobacteriales</taxon>
        <taxon>Sphingobacteriaceae</taxon>
        <taxon>Sphingobacterium</taxon>
    </lineage>
</organism>
<dbReference type="InterPro" id="IPR035386">
    <property type="entry name" value="Arm-DNA-bind_5"/>
</dbReference>
<evidence type="ECO:0000313" key="5">
    <source>
        <dbReference type="EMBL" id="MFD2554574.1"/>
    </source>
</evidence>
<protein>
    <submittedName>
        <fullName evidence="5">Site-specific integrase</fullName>
    </submittedName>
</protein>
<dbReference type="InterPro" id="IPR050090">
    <property type="entry name" value="Tyrosine_recombinase_XerCD"/>
</dbReference>
<dbReference type="RefSeq" id="WP_210352981.1">
    <property type="nucleotide sequence ID" value="NZ_JAEQMU010000001.1"/>
</dbReference>
<comment type="similarity">
    <text evidence="1">Belongs to the 'phage' integrase family.</text>
</comment>
<dbReference type="PANTHER" id="PTHR30349:SF64">
    <property type="entry name" value="PROPHAGE INTEGRASE INTD-RELATED"/>
    <property type="match status" value="1"/>
</dbReference>
<evidence type="ECO:0000256" key="1">
    <source>
        <dbReference type="ARBA" id="ARBA00008857"/>
    </source>
</evidence>
<dbReference type="PANTHER" id="PTHR30349">
    <property type="entry name" value="PHAGE INTEGRASE-RELATED"/>
    <property type="match status" value="1"/>
</dbReference>
<keyword evidence="2" id="KW-0238">DNA-binding</keyword>